<dbReference type="CDD" id="cd00180">
    <property type="entry name" value="PKc"/>
    <property type="match status" value="1"/>
</dbReference>
<dbReference type="EMBL" id="BAAFGZ010000013">
    <property type="protein sequence ID" value="GAB0132268.1"/>
    <property type="molecule type" value="Genomic_DNA"/>
</dbReference>
<name>A0ABQ0CFP8_9HYPO</name>
<dbReference type="PROSITE" id="PS00108">
    <property type="entry name" value="PROTEIN_KINASE_ST"/>
    <property type="match status" value="1"/>
</dbReference>
<dbReference type="InterPro" id="IPR051681">
    <property type="entry name" value="Ser/Thr_Kinases-Pseudokinases"/>
</dbReference>
<evidence type="ECO:0000256" key="1">
    <source>
        <dbReference type="SAM" id="MobiDB-lite"/>
    </source>
</evidence>
<feature type="compositionally biased region" description="Low complexity" evidence="1">
    <location>
        <begin position="577"/>
        <end position="589"/>
    </location>
</feature>
<dbReference type="PROSITE" id="PS50011">
    <property type="entry name" value="PROTEIN_KINASE_DOM"/>
    <property type="match status" value="1"/>
</dbReference>
<accession>A0ABQ0CFP8</accession>
<dbReference type="Gene3D" id="1.10.510.10">
    <property type="entry name" value="Transferase(Phosphotransferase) domain 1"/>
    <property type="match status" value="1"/>
</dbReference>
<reference evidence="4" key="1">
    <citation type="submission" date="2024-06" db="EMBL/GenBank/DDBJ databases">
        <title>Draft Genome Sequences of Epichloe bromicola Strains Isolated from Elymus ciliaris.</title>
        <authorList>
            <consortium name="Epichloe bromicola genome sequencing consortium"/>
            <person name="Miura A."/>
            <person name="Imano S."/>
            <person name="Ashida A."/>
            <person name="Sato I."/>
            <person name="Chiba S."/>
            <person name="Tanaka A."/>
            <person name="Camagna M."/>
            <person name="Takemoto D."/>
        </authorList>
    </citation>
    <scope>NUCLEOTIDE SEQUENCE [LARGE SCALE GENOMIC DNA]</scope>
    <source>
        <strain evidence="4">DP</strain>
    </source>
</reference>
<dbReference type="PANTHER" id="PTHR44329">
    <property type="entry name" value="SERINE/THREONINE-PROTEIN KINASE TNNI3K-RELATED"/>
    <property type="match status" value="1"/>
</dbReference>
<feature type="compositionally biased region" description="Basic and acidic residues" evidence="1">
    <location>
        <begin position="788"/>
        <end position="799"/>
    </location>
</feature>
<feature type="compositionally biased region" description="Low complexity" evidence="1">
    <location>
        <begin position="669"/>
        <end position="678"/>
    </location>
</feature>
<dbReference type="InterPro" id="IPR011009">
    <property type="entry name" value="Kinase-like_dom_sf"/>
</dbReference>
<dbReference type="SMART" id="SM00220">
    <property type="entry name" value="S_TKc"/>
    <property type="match status" value="1"/>
</dbReference>
<feature type="compositionally biased region" description="Basic and acidic residues" evidence="1">
    <location>
        <begin position="497"/>
        <end position="508"/>
    </location>
</feature>
<evidence type="ECO:0000313" key="3">
    <source>
        <dbReference type="EMBL" id="GAB0132268.1"/>
    </source>
</evidence>
<sequence length="799" mass="89532">MTDAHVAHPNDNPKSAAGWVALHQMSNQMAAQPWENHRKHGQHQFGSCLEPEAHLEAQDRAAIAAWDNDAQWPGINKPLFDGPEAKKFDNKLVKLHDLDQGAFGKVDKVMHGSVCLARKRIPRRRGFSIEDLRQEGLTMRKLDHRHVVKLVAAYAPRSHELCLLLWPAAVCNLSRLLDDLECLRTNDGDREDIIERLTALDLTDLRAIDPTKREQHIGATSQTCPFDYLRAIIGCVARAMAHCHANDVRHLDIKPSNILLRPDRVYLADFGISRDVSGQDQTTTDGMPGTERWRAPELYGDHGSSMQLSDMYSLGLVYVNIATVLYDVRLADFDETLSYSPRISRGEQLILREMKLKAHIERLAAHALVRPPFMFTYEGQETVRPRPLTHLVSRMVATNPRQRYSAAKTDEKLSMLGGINQIYHGNCCKKPMSWVEDKWDKKFGSLVALQRENDLQRKRIMELEGMDKTYEARLEKQRQKHEQDIFRLQNLLKKSEERCQRFESETSDRRRRSHSSRGSHGYEAPRPVLSGGRRNTYNKHNKALTPEGVGLGVTCPNSAPPKAMGVRKRVSMTVSTSPQQQQQPRRSQSIVTPTPEPPTSYMRMLRSSPAVTQSPAAKAPPDQRSPSISGNLSGYALRSRGSGSKLPLPVTPSQSNTPVLKRDQSMTDSSMASSVFSRRSLETVSTPPAHDNPIMRRAPTAGDKNPKPHWSQLDERPLSRAERPPCAEQDDEGRPSTSASPVLSMSPSAVSSPRTQRSGFLADEADANATSRPGPPSLQTMKSWADVARLEKRRPGGEK</sequence>
<feature type="domain" description="Protein kinase" evidence="2">
    <location>
        <begin position="92"/>
        <end position="416"/>
    </location>
</feature>
<dbReference type="Proteomes" id="UP001562357">
    <property type="component" value="Unassembled WGS sequence"/>
</dbReference>
<dbReference type="SUPFAM" id="SSF56112">
    <property type="entry name" value="Protein kinase-like (PK-like)"/>
    <property type="match status" value="1"/>
</dbReference>
<feature type="compositionally biased region" description="Polar residues" evidence="1">
    <location>
        <begin position="735"/>
        <end position="758"/>
    </location>
</feature>
<proteinExistence type="predicted"/>
<organism evidence="3 4">
    <name type="scientific">Epichloe bromicola</name>
    <dbReference type="NCBI Taxonomy" id="79588"/>
    <lineage>
        <taxon>Eukaryota</taxon>
        <taxon>Fungi</taxon>
        <taxon>Dikarya</taxon>
        <taxon>Ascomycota</taxon>
        <taxon>Pezizomycotina</taxon>
        <taxon>Sordariomycetes</taxon>
        <taxon>Hypocreomycetidae</taxon>
        <taxon>Hypocreales</taxon>
        <taxon>Clavicipitaceae</taxon>
        <taxon>Epichloe</taxon>
    </lineage>
</organism>
<dbReference type="InterPro" id="IPR000719">
    <property type="entry name" value="Prot_kinase_dom"/>
</dbReference>
<keyword evidence="4" id="KW-1185">Reference proteome</keyword>
<dbReference type="InterPro" id="IPR008271">
    <property type="entry name" value="Ser/Thr_kinase_AS"/>
</dbReference>
<evidence type="ECO:0000313" key="4">
    <source>
        <dbReference type="Proteomes" id="UP001562357"/>
    </source>
</evidence>
<protein>
    <recommendedName>
        <fullName evidence="2">Protein kinase domain-containing protein</fullName>
    </recommendedName>
</protein>
<comment type="caution">
    <text evidence="3">The sequence shown here is derived from an EMBL/GenBank/DDBJ whole genome shotgun (WGS) entry which is preliminary data.</text>
</comment>
<dbReference type="Gene3D" id="3.30.200.20">
    <property type="entry name" value="Phosphorylase Kinase, domain 1"/>
    <property type="match status" value="1"/>
</dbReference>
<feature type="region of interest" description="Disordered" evidence="1">
    <location>
        <begin position="497"/>
        <end position="799"/>
    </location>
</feature>
<evidence type="ECO:0000259" key="2">
    <source>
        <dbReference type="PROSITE" id="PS50011"/>
    </source>
</evidence>
<feature type="compositionally biased region" description="Basic and acidic residues" evidence="1">
    <location>
        <begin position="712"/>
        <end position="725"/>
    </location>
</feature>
<gene>
    <name evidence="3" type="primary">g709</name>
    <name evidence="3" type="ORF">EsDP_00000709</name>
</gene>
<dbReference type="Pfam" id="PF00069">
    <property type="entry name" value="Pkinase"/>
    <property type="match status" value="1"/>
</dbReference>